<gene>
    <name evidence="2" type="ORF">ENO26_11000</name>
</gene>
<proteinExistence type="predicted"/>
<dbReference type="Gene3D" id="1.10.10.10">
    <property type="entry name" value="Winged helix-like DNA-binding domain superfamily/Winged helix DNA-binding domain"/>
    <property type="match status" value="1"/>
</dbReference>
<dbReference type="PANTHER" id="PTHR33169:SF14">
    <property type="entry name" value="TRANSCRIPTIONAL REGULATOR RV3488"/>
    <property type="match status" value="1"/>
</dbReference>
<evidence type="ECO:0000259" key="1">
    <source>
        <dbReference type="Pfam" id="PF03551"/>
    </source>
</evidence>
<dbReference type="InterPro" id="IPR052509">
    <property type="entry name" value="Metal_resp_DNA-bind_regulator"/>
</dbReference>
<reference evidence="2" key="1">
    <citation type="journal article" date="2020" name="mSystems">
        <title>Genome- and Community-Level Interaction Insights into Carbon Utilization and Element Cycling Functions of Hydrothermarchaeota in Hydrothermal Sediment.</title>
        <authorList>
            <person name="Zhou Z."/>
            <person name="Liu Y."/>
            <person name="Xu W."/>
            <person name="Pan J."/>
            <person name="Luo Z.H."/>
            <person name="Li M."/>
        </authorList>
    </citation>
    <scope>NUCLEOTIDE SEQUENCE [LARGE SCALE GENOMIC DNA]</scope>
    <source>
        <strain evidence="2">SpSt-125</strain>
    </source>
</reference>
<dbReference type="EMBL" id="DSEU01000077">
    <property type="protein sequence ID" value="HEM68064.1"/>
    <property type="molecule type" value="Genomic_DNA"/>
</dbReference>
<evidence type="ECO:0000313" key="2">
    <source>
        <dbReference type="EMBL" id="HEM68064.1"/>
    </source>
</evidence>
<dbReference type="AlphaFoldDB" id="A0A7J2U5I7"/>
<dbReference type="PANTHER" id="PTHR33169">
    <property type="entry name" value="PADR-FAMILY TRANSCRIPTIONAL REGULATOR"/>
    <property type="match status" value="1"/>
</dbReference>
<dbReference type="InterPro" id="IPR005149">
    <property type="entry name" value="Tscrpt_reg_PadR_N"/>
</dbReference>
<sequence length="129" mass="14528">MCRAGSPHINGHTYLHGHPCPSHGVPVRGLLSLAILSLIKRKAMHGAEVHRLLKEKFGIEVPKSIVYVLLRRLEHLGFVTSKWETEEGGPARRVYMITDEGIEYLEAVVEALRDTKKIIDIILAENEKK</sequence>
<protein>
    <submittedName>
        <fullName evidence="2">PadR family transcriptional regulator</fullName>
    </submittedName>
</protein>
<feature type="domain" description="Transcription regulator PadR N-terminal" evidence="1">
    <location>
        <begin position="35"/>
        <end position="106"/>
    </location>
</feature>
<comment type="caution">
    <text evidence="2">The sequence shown here is derived from an EMBL/GenBank/DDBJ whole genome shotgun (WGS) entry which is preliminary data.</text>
</comment>
<dbReference type="InterPro" id="IPR036390">
    <property type="entry name" value="WH_DNA-bd_sf"/>
</dbReference>
<name>A0A7J2U5I7_9CREN</name>
<organism evidence="2">
    <name type="scientific">Ignisphaera aggregans</name>
    <dbReference type="NCBI Taxonomy" id="334771"/>
    <lineage>
        <taxon>Archaea</taxon>
        <taxon>Thermoproteota</taxon>
        <taxon>Thermoprotei</taxon>
        <taxon>Desulfurococcales</taxon>
        <taxon>Desulfurococcaceae</taxon>
        <taxon>Ignisphaera</taxon>
    </lineage>
</organism>
<dbReference type="Pfam" id="PF03551">
    <property type="entry name" value="PadR"/>
    <property type="match status" value="1"/>
</dbReference>
<dbReference type="SUPFAM" id="SSF46785">
    <property type="entry name" value="Winged helix' DNA-binding domain"/>
    <property type="match status" value="1"/>
</dbReference>
<dbReference type="InterPro" id="IPR036388">
    <property type="entry name" value="WH-like_DNA-bd_sf"/>
</dbReference>
<accession>A0A7J2U5I7</accession>